<keyword evidence="14" id="KW-1185">Reference proteome</keyword>
<comment type="subcellular location">
    <subcellularLocation>
        <location evidence="11">Mitochondrion inner membrane</location>
        <topology evidence="11">Multi-pass membrane protein</topology>
    </subcellularLocation>
    <subcellularLocation>
        <location evidence="2">Mitochondrion membrane</location>
        <topology evidence="2">Multi-pass membrane protein</topology>
    </subcellularLocation>
</comment>
<comment type="caution">
    <text evidence="13">The sequence shown here is derived from an EMBL/GenBank/DDBJ whole genome shotgun (WGS) entry which is preliminary data.</text>
</comment>
<reference evidence="13 14" key="1">
    <citation type="journal article" date="2019" name="PLoS Biol.">
        <title>Sex chromosomes control vertical transmission of feminizing Wolbachia symbionts in an isopod.</title>
        <authorList>
            <person name="Becking T."/>
            <person name="Chebbi M.A."/>
            <person name="Giraud I."/>
            <person name="Moumen B."/>
            <person name="Laverre T."/>
            <person name="Caubet Y."/>
            <person name="Peccoud J."/>
            <person name="Gilbert C."/>
            <person name="Cordaux R."/>
        </authorList>
    </citation>
    <scope>NUCLEOTIDE SEQUENCE [LARGE SCALE GENOMIC DNA]</scope>
    <source>
        <strain evidence="13">ANa2</strain>
        <tissue evidence="13">Whole body excluding digestive tract and cuticle</tissue>
    </source>
</reference>
<evidence type="ECO:0000256" key="7">
    <source>
        <dbReference type="ARBA" id="ARBA00022989"/>
    </source>
</evidence>
<feature type="transmembrane region" description="Helical" evidence="12">
    <location>
        <begin position="141"/>
        <end position="158"/>
    </location>
</feature>
<dbReference type="PROSITE" id="PS00667">
    <property type="entry name" value="COMPLEX1_ND1_1"/>
    <property type="match status" value="1"/>
</dbReference>
<protein>
    <recommendedName>
        <fullName evidence="4">NADH-ubiquinone oxidoreductase chain 1</fullName>
    </recommendedName>
    <alternativeName>
        <fullName evidence="10">NADH dehydrogenase subunit 1</fullName>
    </alternativeName>
</protein>
<evidence type="ECO:0000256" key="11">
    <source>
        <dbReference type="RuleBase" id="RU000471"/>
    </source>
</evidence>
<dbReference type="GO" id="GO:0009060">
    <property type="term" value="P:aerobic respiration"/>
    <property type="evidence" value="ECO:0007669"/>
    <property type="project" value="TreeGrafter"/>
</dbReference>
<dbReference type="InterPro" id="IPR018086">
    <property type="entry name" value="NADH_UbQ_OxRdtase_su1_CS"/>
</dbReference>
<accession>A0A5N5TMK2</accession>
<evidence type="ECO:0000313" key="13">
    <source>
        <dbReference type="EMBL" id="KAB7507369.1"/>
    </source>
</evidence>
<evidence type="ECO:0000256" key="12">
    <source>
        <dbReference type="SAM" id="Phobius"/>
    </source>
</evidence>
<evidence type="ECO:0000256" key="1">
    <source>
        <dbReference type="ARBA" id="ARBA00003257"/>
    </source>
</evidence>
<keyword evidence="11" id="KW-0520">NAD</keyword>
<dbReference type="Pfam" id="PF00146">
    <property type="entry name" value="NADHdh"/>
    <property type="match status" value="2"/>
</dbReference>
<keyword evidence="7 12" id="KW-1133">Transmembrane helix</keyword>
<keyword evidence="6 11" id="KW-0812">Transmembrane</keyword>
<evidence type="ECO:0000256" key="10">
    <source>
        <dbReference type="ARBA" id="ARBA00031024"/>
    </source>
</evidence>
<dbReference type="GO" id="GO:0003954">
    <property type="term" value="F:NADH dehydrogenase activity"/>
    <property type="evidence" value="ECO:0007669"/>
    <property type="project" value="TreeGrafter"/>
</dbReference>
<comment type="similarity">
    <text evidence="3 11">Belongs to the complex I subunit 1 family.</text>
</comment>
<dbReference type="AlphaFoldDB" id="A0A5N5TMK2"/>
<evidence type="ECO:0000256" key="9">
    <source>
        <dbReference type="ARBA" id="ARBA00023136"/>
    </source>
</evidence>
<name>A0A5N5TMK2_9CRUS</name>
<dbReference type="PANTHER" id="PTHR11432">
    <property type="entry name" value="NADH DEHYDROGENASE SUBUNIT 1"/>
    <property type="match status" value="1"/>
</dbReference>
<organism evidence="13 14">
    <name type="scientific">Armadillidium nasatum</name>
    <dbReference type="NCBI Taxonomy" id="96803"/>
    <lineage>
        <taxon>Eukaryota</taxon>
        <taxon>Metazoa</taxon>
        <taxon>Ecdysozoa</taxon>
        <taxon>Arthropoda</taxon>
        <taxon>Crustacea</taxon>
        <taxon>Multicrustacea</taxon>
        <taxon>Malacostraca</taxon>
        <taxon>Eumalacostraca</taxon>
        <taxon>Peracarida</taxon>
        <taxon>Isopoda</taxon>
        <taxon>Oniscidea</taxon>
        <taxon>Crinocheta</taxon>
        <taxon>Armadillidiidae</taxon>
        <taxon>Armadillidium</taxon>
    </lineage>
</organism>
<evidence type="ECO:0000256" key="6">
    <source>
        <dbReference type="ARBA" id="ARBA00022692"/>
    </source>
</evidence>
<comment type="function">
    <text evidence="1">Core subunit of the mitochondrial membrane respiratory chain NADH dehydrogenase (Complex I) that is believed to belong to the minimal assembly required for catalysis. Complex I functions in the transfer of electrons from NADH to the respiratory chain. The immediate electron acceptor for the enzyme is believed to be ubiquinone.</text>
</comment>
<keyword evidence="8 13" id="KW-0830">Ubiquinone</keyword>
<evidence type="ECO:0000256" key="8">
    <source>
        <dbReference type="ARBA" id="ARBA00023075"/>
    </source>
</evidence>
<feature type="transmembrane region" description="Helical" evidence="12">
    <location>
        <begin position="109"/>
        <end position="129"/>
    </location>
</feature>
<dbReference type="Proteomes" id="UP000326759">
    <property type="component" value="Unassembled WGS sequence"/>
</dbReference>
<evidence type="ECO:0000256" key="4">
    <source>
        <dbReference type="ARBA" id="ARBA00021009"/>
    </source>
</evidence>
<dbReference type="OrthoDB" id="6375175at2759"/>
<dbReference type="GO" id="GO:0005743">
    <property type="term" value="C:mitochondrial inner membrane"/>
    <property type="evidence" value="ECO:0007669"/>
    <property type="project" value="UniProtKB-SubCell"/>
</dbReference>
<dbReference type="EMBL" id="SEYY01000386">
    <property type="protein sequence ID" value="KAB7507369.1"/>
    <property type="molecule type" value="Genomic_DNA"/>
</dbReference>
<evidence type="ECO:0000313" key="14">
    <source>
        <dbReference type="Proteomes" id="UP000326759"/>
    </source>
</evidence>
<gene>
    <name evidence="13" type="primary">MT-ND1_1</name>
    <name evidence="13" type="ORF">Anas_10473</name>
</gene>
<proteinExistence type="inferred from homology"/>
<sequence>MVYKLRKVAFVTLLERKIFCYMQKRKGPNKLGVKGILQPFSDAIKLLSKESLRLRSVNPTGFQLRPITYPSILGGIEVSLPINYLYSMLPVSWSLSYFRFRLRAVAQTISYEVRLAIIILSLVIVNSSFRFTKLLDFKEQIILLLLPLAILWLISAFAETNRTPFDFAGEFELVSICLVIS</sequence>
<evidence type="ECO:0000256" key="5">
    <source>
        <dbReference type="ARBA" id="ARBA00022448"/>
    </source>
</evidence>
<dbReference type="PANTHER" id="PTHR11432:SF3">
    <property type="entry name" value="NADH-UBIQUINONE OXIDOREDUCTASE CHAIN 1"/>
    <property type="match status" value="1"/>
</dbReference>
<dbReference type="InterPro" id="IPR001694">
    <property type="entry name" value="NADH_UbQ_OxRdtase_su1/FPO"/>
</dbReference>
<keyword evidence="5" id="KW-0813">Transport</keyword>
<evidence type="ECO:0000256" key="3">
    <source>
        <dbReference type="ARBA" id="ARBA00010535"/>
    </source>
</evidence>
<keyword evidence="9 12" id="KW-0472">Membrane</keyword>
<evidence type="ECO:0000256" key="2">
    <source>
        <dbReference type="ARBA" id="ARBA00004225"/>
    </source>
</evidence>